<reference evidence="7" key="1">
    <citation type="journal article" date="2023" name="Mol. Phylogenet. Evol.">
        <title>Genome-scale phylogeny and comparative genomics of the fungal order Sordariales.</title>
        <authorList>
            <person name="Hensen N."/>
            <person name="Bonometti L."/>
            <person name="Westerberg I."/>
            <person name="Brannstrom I.O."/>
            <person name="Guillou S."/>
            <person name="Cros-Aarteil S."/>
            <person name="Calhoun S."/>
            <person name="Haridas S."/>
            <person name="Kuo A."/>
            <person name="Mondo S."/>
            <person name="Pangilinan J."/>
            <person name="Riley R."/>
            <person name="LaButti K."/>
            <person name="Andreopoulos B."/>
            <person name="Lipzen A."/>
            <person name="Chen C."/>
            <person name="Yan M."/>
            <person name="Daum C."/>
            <person name="Ng V."/>
            <person name="Clum A."/>
            <person name="Steindorff A."/>
            <person name="Ohm R.A."/>
            <person name="Martin F."/>
            <person name="Silar P."/>
            <person name="Natvig D.O."/>
            <person name="Lalanne C."/>
            <person name="Gautier V."/>
            <person name="Ament-Velasquez S.L."/>
            <person name="Kruys A."/>
            <person name="Hutchinson M.I."/>
            <person name="Powell A.J."/>
            <person name="Barry K."/>
            <person name="Miller A.N."/>
            <person name="Grigoriev I.V."/>
            <person name="Debuchy R."/>
            <person name="Gladieux P."/>
            <person name="Hiltunen Thoren M."/>
            <person name="Johannesson H."/>
        </authorList>
    </citation>
    <scope>NUCLEOTIDE SEQUENCE</scope>
    <source>
        <strain evidence="7">CBS 103.79</strain>
    </source>
</reference>
<evidence type="ECO:0000256" key="4">
    <source>
        <dbReference type="ARBA" id="ARBA00022989"/>
    </source>
</evidence>
<comment type="similarity">
    <text evidence="2">Belongs to the UPF0057 (PMP3) family.</text>
</comment>
<keyword evidence="5 6" id="KW-0472">Membrane</keyword>
<organism evidence="7 8">
    <name type="scientific">Staphylotrichum tortipilum</name>
    <dbReference type="NCBI Taxonomy" id="2831512"/>
    <lineage>
        <taxon>Eukaryota</taxon>
        <taxon>Fungi</taxon>
        <taxon>Dikarya</taxon>
        <taxon>Ascomycota</taxon>
        <taxon>Pezizomycotina</taxon>
        <taxon>Sordariomycetes</taxon>
        <taxon>Sordariomycetidae</taxon>
        <taxon>Sordariales</taxon>
        <taxon>Chaetomiaceae</taxon>
        <taxon>Staphylotrichum</taxon>
    </lineage>
</organism>
<dbReference type="PANTHER" id="PTHR21659:SF42">
    <property type="entry name" value="UPF0057 MEMBRANE PROTEIN ZK632.10-RELATED"/>
    <property type="match status" value="1"/>
</dbReference>
<dbReference type="EMBL" id="MU855340">
    <property type="protein sequence ID" value="KAK3905960.1"/>
    <property type="molecule type" value="Genomic_DNA"/>
</dbReference>
<name>A0AAN6RWW3_9PEZI</name>
<dbReference type="GO" id="GO:0016020">
    <property type="term" value="C:membrane"/>
    <property type="evidence" value="ECO:0007669"/>
    <property type="project" value="UniProtKB-SubCell"/>
</dbReference>
<accession>A0AAN6RWW3</accession>
<sequence>MGHKTRKGVLYTTAIMLPPLAVYFRRGTDKDFILSIVLTILGWIPGVLHAMYLVSK</sequence>
<protein>
    <recommendedName>
        <fullName evidence="9">Plasma membrane proteolipid 3</fullName>
    </recommendedName>
</protein>
<keyword evidence="8" id="KW-1185">Reference proteome</keyword>
<feature type="transmembrane region" description="Helical" evidence="6">
    <location>
        <begin position="32"/>
        <end position="54"/>
    </location>
</feature>
<evidence type="ECO:0000256" key="1">
    <source>
        <dbReference type="ARBA" id="ARBA00004370"/>
    </source>
</evidence>
<gene>
    <name evidence="7" type="ORF">C8A05DRAFT_12274</name>
</gene>
<comment type="subcellular location">
    <subcellularLocation>
        <location evidence="1">Membrane</location>
    </subcellularLocation>
</comment>
<dbReference type="Proteomes" id="UP001303889">
    <property type="component" value="Unassembled WGS sequence"/>
</dbReference>
<evidence type="ECO:0008006" key="9">
    <source>
        <dbReference type="Google" id="ProtNLM"/>
    </source>
</evidence>
<dbReference type="PANTHER" id="PTHR21659">
    <property type="entry name" value="HYDROPHOBIC PROTEIN RCI2 LOW TEMPERATURE AND SALT RESPONSIVE PROTEIN LTI6 -RELATED"/>
    <property type="match status" value="1"/>
</dbReference>
<dbReference type="AlphaFoldDB" id="A0AAN6RWW3"/>
<evidence type="ECO:0000256" key="5">
    <source>
        <dbReference type="ARBA" id="ARBA00023136"/>
    </source>
</evidence>
<evidence type="ECO:0000256" key="3">
    <source>
        <dbReference type="ARBA" id="ARBA00022692"/>
    </source>
</evidence>
<proteinExistence type="inferred from homology"/>
<reference evidence="7" key="2">
    <citation type="submission" date="2023-05" db="EMBL/GenBank/DDBJ databases">
        <authorList>
            <consortium name="Lawrence Berkeley National Laboratory"/>
            <person name="Steindorff A."/>
            <person name="Hensen N."/>
            <person name="Bonometti L."/>
            <person name="Westerberg I."/>
            <person name="Brannstrom I.O."/>
            <person name="Guillou S."/>
            <person name="Cros-Aarteil S."/>
            <person name="Calhoun S."/>
            <person name="Haridas S."/>
            <person name="Kuo A."/>
            <person name="Mondo S."/>
            <person name="Pangilinan J."/>
            <person name="Riley R."/>
            <person name="Labutti K."/>
            <person name="Andreopoulos B."/>
            <person name="Lipzen A."/>
            <person name="Chen C."/>
            <person name="Yanf M."/>
            <person name="Daum C."/>
            <person name="Ng V."/>
            <person name="Clum A."/>
            <person name="Ohm R."/>
            <person name="Martin F."/>
            <person name="Silar P."/>
            <person name="Natvig D."/>
            <person name="Lalanne C."/>
            <person name="Gautier V."/>
            <person name="Ament-Velasquez S.L."/>
            <person name="Kruys A."/>
            <person name="Hutchinson M.I."/>
            <person name="Powell A.J."/>
            <person name="Barry K."/>
            <person name="Miller A.N."/>
            <person name="Grigoriev I.V."/>
            <person name="Debuchy R."/>
            <person name="Gladieux P."/>
            <person name="Thoren M.H."/>
            <person name="Johannesson H."/>
        </authorList>
    </citation>
    <scope>NUCLEOTIDE SEQUENCE</scope>
    <source>
        <strain evidence="7">CBS 103.79</strain>
    </source>
</reference>
<keyword evidence="3 6" id="KW-0812">Transmembrane</keyword>
<dbReference type="Pfam" id="PF01679">
    <property type="entry name" value="Pmp3"/>
    <property type="match status" value="1"/>
</dbReference>
<comment type="caution">
    <text evidence="7">The sequence shown here is derived from an EMBL/GenBank/DDBJ whole genome shotgun (WGS) entry which is preliminary data.</text>
</comment>
<evidence type="ECO:0000256" key="2">
    <source>
        <dbReference type="ARBA" id="ARBA00009530"/>
    </source>
</evidence>
<evidence type="ECO:0000313" key="7">
    <source>
        <dbReference type="EMBL" id="KAK3905960.1"/>
    </source>
</evidence>
<dbReference type="InterPro" id="IPR000612">
    <property type="entry name" value="PMP3"/>
</dbReference>
<keyword evidence="4 6" id="KW-1133">Transmembrane helix</keyword>
<evidence type="ECO:0000313" key="8">
    <source>
        <dbReference type="Proteomes" id="UP001303889"/>
    </source>
</evidence>
<evidence type="ECO:0000256" key="6">
    <source>
        <dbReference type="SAM" id="Phobius"/>
    </source>
</evidence>